<evidence type="ECO:0000256" key="14">
    <source>
        <dbReference type="SAM" id="Phobius"/>
    </source>
</evidence>
<evidence type="ECO:0000313" key="16">
    <source>
        <dbReference type="EMBL" id="AES94307.1"/>
    </source>
</evidence>
<keyword evidence="10" id="KW-0862">Zinc</keyword>
<dbReference type="EC" id="2.3.2.27" evidence="4"/>
<keyword evidence="6 14" id="KW-0812">Transmembrane</keyword>
<evidence type="ECO:0000256" key="12">
    <source>
        <dbReference type="ARBA" id="ARBA00023136"/>
    </source>
</evidence>
<feature type="signal peptide" evidence="15">
    <location>
        <begin position="1"/>
        <end position="21"/>
    </location>
</feature>
<keyword evidence="11 14" id="KW-1133">Transmembrane helix</keyword>
<evidence type="ECO:0000313" key="19">
    <source>
        <dbReference type="Proteomes" id="UP000002051"/>
    </source>
</evidence>
<evidence type="ECO:0000256" key="1">
    <source>
        <dbReference type="ARBA" id="ARBA00000900"/>
    </source>
</evidence>
<evidence type="ECO:0000256" key="2">
    <source>
        <dbReference type="ARBA" id="ARBA00004167"/>
    </source>
</evidence>
<evidence type="ECO:0000313" key="18">
    <source>
        <dbReference type="EnsemblPlants" id="AES94307"/>
    </source>
</evidence>
<keyword evidence="7" id="KW-0479">Metal-binding</keyword>
<dbReference type="PANTHER" id="PTHR46279">
    <property type="entry name" value="RING/U-BOX SUPERFAMILY PROTEIN"/>
    <property type="match status" value="1"/>
</dbReference>
<keyword evidence="19" id="KW-1185">Reference proteome</keyword>
<evidence type="ECO:0000256" key="3">
    <source>
        <dbReference type="ARBA" id="ARBA00004906"/>
    </source>
</evidence>
<evidence type="ECO:0000256" key="9">
    <source>
        <dbReference type="ARBA" id="ARBA00022786"/>
    </source>
</evidence>
<evidence type="ECO:0000256" key="8">
    <source>
        <dbReference type="ARBA" id="ARBA00022771"/>
    </source>
</evidence>
<accession>G7JXF0</accession>
<dbReference type="Gramene" id="rna28722">
    <property type="protein sequence ID" value="RHN53777.1"/>
    <property type="gene ID" value="gene28722"/>
</dbReference>
<dbReference type="STRING" id="3880.G7JXF0"/>
<feature type="chain" id="PRO_5014573182" description="RING-type E3 ubiquitin transferase" evidence="15">
    <location>
        <begin position="22"/>
        <end position="245"/>
    </location>
</feature>
<dbReference type="OrthoDB" id="1641101at2759"/>
<sequence length="245" mass="28211">MNSLFFLTLFLAFIFQTSVNCNDIPGPSIHYPFHIKGQQQQQQEYDTTLSGFELLHKDNITTIHFPSYGDLVVKSISYDTKKIDLLDPKNCVHRVFLNLNLTLTPFQYYYVLKNFTYLNCSTRLSQTKFIEVPCLSDSSYHVYTVDPELPMPSSCKKVKTIAIPFKYSPYISDNSLGLRLTWDLRESEESKEWNKTRDSHIARYTVLGVGICIFVVATLVGIKVHLSRRNFHKKEGPLLHSVADV</sequence>
<dbReference type="PaxDb" id="3880-AES94307"/>
<evidence type="ECO:0000256" key="11">
    <source>
        <dbReference type="ARBA" id="ARBA00022989"/>
    </source>
</evidence>
<dbReference type="InterPro" id="IPR046948">
    <property type="entry name" value="ATL20-22-like"/>
</dbReference>
<dbReference type="Proteomes" id="UP000002051">
    <property type="component" value="Chromosome 5"/>
</dbReference>
<dbReference type="AlphaFoldDB" id="G7JXF0"/>
<keyword evidence="12 14" id="KW-0472">Membrane</keyword>
<reference evidence="16 19" key="2">
    <citation type="journal article" date="2014" name="BMC Genomics">
        <title>An improved genome release (version Mt4.0) for the model legume Medicago truncatula.</title>
        <authorList>
            <person name="Tang H."/>
            <person name="Krishnakumar V."/>
            <person name="Bidwell S."/>
            <person name="Rosen B."/>
            <person name="Chan A."/>
            <person name="Zhou S."/>
            <person name="Gentzbittel L."/>
            <person name="Childs K.L."/>
            <person name="Yandell M."/>
            <person name="Gundlach H."/>
            <person name="Mayer K.F."/>
            <person name="Schwartz D.C."/>
            <person name="Town C.D."/>
        </authorList>
    </citation>
    <scope>GENOME REANNOTATION</scope>
    <source>
        <strain evidence="18 19">cv. Jemalong A17</strain>
    </source>
</reference>
<protein>
    <recommendedName>
        <fullName evidence="4">RING-type E3 ubiquitin transferase</fullName>
        <ecNumber evidence="4">2.3.2.27</ecNumber>
    </recommendedName>
</protein>
<keyword evidence="5" id="KW-0808">Transferase</keyword>
<organism evidence="16 19">
    <name type="scientific">Medicago truncatula</name>
    <name type="common">Barrel medic</name>
    <name type="synonym">Medicago tribuloides</name>
    <dbReference type="NCBI Taxonomy" id="3880"/>
    <lineage>
        <taxon>Eukaryota</taxon>
        <taxon>Viridiplantae</taxon>
        <taxon>Streptophyta</taxon>
        <taxon>Embryophyta</taxon>
        <taxon>Tracheophyta</taxon>
        <taxon>Spermatophyta</taxon>
        <taxon>Magnoliopsida</taxon>
        <taxon>eudicotyledons</taxon>
        <taxon>Gunneridae</taxon>
        <taxon>Pentapetalae</taxon>
        <taxon>rosids</taxon>
        <taxon>fabids</taxon>
        <taxon>Fabales</taxon>
        <taxon>Fabaceae</taxon>
        <taxon>Papilionoideae</taxon>
        <taxon>50 kb inversion clade</taxon>
        <taxon>NPAAA clade</taxon>
        <taxon>Hologalegina</taxon>
        <taxon>IRL clade</taxon>
        <taxon>Trifolieae</taxon>
        <taxon>Medicago</taxon>
    </lineage>
</organism>
<dbReference type="GO" id="GO:0008270">
    <property type="term" value="F:zinc ion binding"/>
    <property type="evidence" value="ECO:0007669"/>
    <property type="project" value="UniProtKB-KW"/>
</dbReference>
<reference evidence="17" key="5">
    <citation type="journal article" date="2018" name="Nat. Plants">
        <title>Whole-genome landscape of Medicago truncatula symbiotic genes.</title>
        <authorList>
            <person name="Pecrix Y."/>
            <person name="Gamas P."/>
            <person name="Carrere S."/>
        </authorList>
    </citation>
    <scope>NUCLEOTIDE SEQUENCE</scope>
    <source>
        <tissue evidence="17">Leaves</tissue>
    </source>
</reference>
<keyword evidence="15" id="KW-0732">Signal</keyword>
<name>G7JXF0_MEDTR</name>
<evidence type="ECO:0000256" key="15">
    <source>
        <dbReference type="SAM" id="SignalP"/>
    </source>
</evidence>
<reference evidence="18" key="3">
    <citation type="submission" date="2015-04" db="UniProtKB">
        <authorList>
            <consortium name="EnsemblPlants"/>
        </authorList>
    </citation>
    <scope>IDENTIFICATION</scope>
    <source>
        <strain evidence="18">cv. Jemalong A17</strain>
    </source>
</reference>
<comment type="similarity">
    <text evidence="13">Belongs to the RING-type zinc finger family. ATL subfamily.</text>
</comment>
<feature type="transmembrane region" description="Helical" evidence="14">
    <location>
        <begin position="204"/>
        <end position="224"/>
    </location>
</feature>
<keyword evidence="9" id="KW-0833">Ubl conjugation pathway</keyword>
<comment type="pathway">
    <text evidence="3">Protein modification; protein ubiquitination.</text>
</comment>
<comment type="subcellular location">
    <subcellularLocation>
        <location evidence="2">Membrane</location>
        <topology evidence="2">Single-pass membrane protein</topology>
    </subcellularLocation>
</comment>
<dbReference type="eggNOG" id="ENOG502RY10">
    <property type="taxonomic scope" value="Eukaryota"/>
</dbReference>
<comment type="catalytic activity">
    <reaction evidence="1">
        <text>S-ubiquitinyl-[E2 ubiquitin-conjugating enzyme]-L-cysteine + [acceptor protein]-L-lysine = [E2 ubiquitin-conjugating enzyme]-L-cysteine + N(6)-ubiquitinyl-[acceptor protein]-L-lysine.</text>
        <dbReference type="EC" id="2.3.2.27"/>
    </reaction>
</comment>
<dbReference type="EnsemblPlants" id="AES94307">
    <property type="protein sequence ID" value="AES94307"/>
    <property type="gene ID" value="MTR_5g013030"/>
</dbReference>
<dbReference type="EMBL" id="PSQE01000005">
    <property type="protein sequence ID" value="RHN53777.1"/>
    <property type="molecule type" value="Genomic_DNA"/>
</dbReference>
<reference evidence="16 19" key="1">
    <citation type="journal article" date="2011" name="Nature">
        <title>The Medicago genome provides insight into the evolution of rhizobial symbioses.</title>
        <authorList>
            <person name="Young N.D."/>
            <person name="Debelle F."/>
            <person name="Oldroyd G.E."/>
            <person name="Geurts R."/>
            <person name="Cannon S.B."/>
            <person name="Udvardi M.K."/>
            <person name="Benedito V.A."/>
            <person name="Mayer K.F."/>
            <person name="Gouzy J."/>
            <person name="Schoof H."/>
            <person name="Van de Peer Y."/>
            <person name="Proost S."/>
            <person name="Cook D.R."/>
            <person name="Meyers B.C."/>
            <person name="Spannagl M."/>
            <person name="Cheung F."/>
            <person name="De Mita S."/>
            <person name="Krishnakumar V."/>
            <person name="Gundlach H."/>
            <person name="Zhou S."/>
            <person name="Mudge J."/>
            <person name="Bharti A.K."/>
            <person name="Murray J.D."/>
            <person name="Naoumkina M.A."/>
            <person name="Rosen B."/>
            <person name="Silverstein K.A."/>
            <person name="Tang H."/>
            <person name="Rombauts S."/>
            <person name="Zhao P.X."/>
            <person name="Zhou P."/>
            <person name="Barbe V."/>
            <person name="Bardou P."/>
            <person name="Bechner M."/>
            <person name="Bellec A."/>
            <person name="Berger A."/>
            <person name="Berges H."/>
            <person name="Bidwell S."/>
            <person name="Bisseling T."/>
            <person name="Choisne N."/>
            <person name="Couloux A."/>
            <person name="Denny R."/>
            <person name="Deshpande S."/>
            <person name="Dai X."/>
            <person name="Doyle J.J."/>
            <person name="Dudez A.M."/>
            <person name="Farmer A.D."/>
            <person name="Fouteau S."/>
            <person name="Franken C."/>
            <person name="Gibelin C."/>
            <person name="Gish J."/>
            <person name="Goldstein S."/>
            <person name="Gonzalez A.J."/>
            <person name="Green P.J."/>
            <person name="Hallab A."/>
            <person name="Hartog M."/>
            <person name="Hua A."/>
            <person name="Humphray S.J."/>
            <person name="Jeong D.H."/>
            <person name="Jing Y."/>
            <person name="Jocker A."/>
            <person name="Kenton S.M."/>
            <person name="Kim D.J."/>
            <person name="Klee K."/>
            <person name="Lai H."/>
            <person name="Lang C."/>
            <person name="Lin S."/>
            <person name="Macmil S.L."/>
            <person name="Magdelenat G."/>
            <person name="Matthews L."/>
            <person name="McCorrison J."/>
            <person name="Monaghan E.L."/>
            <person name="Mun J.H."/>
            <person name="Najar F.Z."/>
            <person name="Nicholson C."/>
            <person name="Noirot C."/>
            <person name="O'Bleness M."/>
            <person name="Paule C.R."/>
            <person name="Poulain J."/>
            <person name="Prion F."/>
            <person name="Qin B."/>
            <person name="Qu C."/>
            <person name="Retzel E.F."/>
            <person name="Riddle C."/>
            <person name="Sallet E."/>
            <person name="Samain S."/>
            <person name="Samson N."/>
            <person name="Sanders I."/>
            <person name="Saurat O."/>
            <person name="Scarpelli C."/>
            <person name="Schiex T."/>
            <person name="Segurens B."/>
            <person name="Severin A.J."/>
            <person name="Sherrier D.J."/>
            <person name="Shi R."/>
            <person name="Sims S."/>
            <person name="Singer S.R."/>
            <person name="Sinharoy S."/>
            <person name="Sterck L."/>
            <person name="Viollet A."/>
            <person name="Wang B.B."/>
            <person name="Wang K."/>
            <person name="Wang M."/>
            <person name="Wang X."/>
            <person name="Warfsmann J."/>
            <person name="Weissenbach J."/>
            <person name="White D.D."/>
            <person name="White J.D."/>
            <person name="Wiley G.B."/>
            <person name="Wincker P."/>
            <person name="Xing Y."/>
            <person name="Yang L."/>
            <person name="Yao Z."/>
            <person name="Ying F."/>
            <person name="Zhai J."/>
            <person name="Zhou L."/>
            <person name="Zuber A."/>
            <person name="Denarie J."/>
            <person name="Dixon R.A."/>
            <person name="May G.D."/>
            <person name="Schwartz D.C."/>
            <person name="Rogers J."/>
            <person name="Quetier F."/>
            <person name="Town C.D."/>
            <person name="Roe B.A."/>
        </authorList>
    </citation>
    <scope>NUCLEOTIDE SEQUENCE [LARGE SCALE GENOMIC DNA]</scope>
    <source>
        <strain evidence="16">A17</strain>
        <strain evidence="18 19">cv. Jemalong A17</strain>
    </source>
</reference>
<reference evidence="20" key="4">
    <citation type="journal article" date="2018" name="Nat. Plants">
        <title>Whole-genome landscape of Medicago truncatula symbiotic genes.</title>
        <authorList>
            <person name="Pecrix Y."/>
            <person name="Staton S.E."/>
            <person name="Sallet E."/>
            <person name="Lelandais-Briere C."/>
            <person name="Moreau S."/>
            <person name="Carrere S."/>
            <person name="Blein T."/>
            <person name="Jardinaud M.F."/>
            <person name="Latrasse D."/>
            <person name="Zouine M."/>
            <person name="Zahm M."/>
            <person name="Kreplak J."/>
            <person name="Mayjonade B."/>
            <person name="Satge C."/>
            <person name="Perez M."/>
            <person name="Cauet S."/>
            <person name="Marande W."/>
            <person name="Chantry-Darmon C."/>
            <person name="Lopez-Roques C."/>
            <person name="Bouchez O."/>
            <person name="Berard A."/>
            <person name="Debelle F."/>
            <person name="Munos S."/>
            <person name="Bendahmane A."/>
            <person name="Berges H."/>
            <person name="Niebel A."/>
            <person name="Buitink J."/>
            <person name="Frugier F."/>
            <person name="Benhamed M."/>
            <person name="Crespi M."/>
            <person name="Gouzy J."/>
            <person name="Gamas P."/>
        </authorList>
    </citation>
    <scope>NUCLEOTIDE SEQUENCE [LARGE SCALE GENOMIC DNA]</scope>
    <source>
        <strain evidence="20">cv. Jemalong A17</strain>
    </source>
</reference>
<dbReference type="PANTHER" id="PTHR46279:SF12">
    <property type="entry name" value="RING-TYPE E3 UBIQUITIN TRANSFERASE"/>
    <property type="match status" value="1"/>
</dbReference>
<evidence type="ECO:0000256" key="6">
    <source>
        <dbReference type="ARBA" id="ARBA00022692"/>
    </source>
</evidence>
<gene>
    <name evidence="16" type="ordered locus">MTR_5g013030</name>
    <name evidence="17" type="ORF">MtrunA17_Chr5g0399521</name>
</gene>
<keyword evidence="8" id="KW-0863">Zinc-finger</keyword>
<dbReference type="GO" id="GO:0061630">
    <property type="term" value="F:ubiquitin protein ligase activity"/>
    <property type="evidence" value="ECO:0007669"/>
    <property type="project" value="UniProtKB-EC"/>
</dbReference>
<evidence type="ECO:0000256" key="7">
    <source>
        <dbReference type="ARBA" id="ARBA00022723"/>
    </source>
</evidence>
<dbReference type="Proteomes" id="UP000265566">
    <property type="component" value="Chromosome 5"/>
</dbReference>
<evidence type="ECO:0000256" key="13">
    <source>
        <dbReference type="ARBA" id="ARBA00024209"/>
    </source>
</evidence>
<evidence type="ECO:0000256" key="5">
    <source>
        <dbReference type="ARBA" id="ARBA00022679"/>
    </source>
</evidence>
<evidence type="ECO:0000256" key="10">
    <source>
        <dbReference type="ARBA" id="ARBA00022833"/>
    </source>
</evidence>
<evidence type="ECO:0000256" key="4">
    <source>
        <dbReference type="ARBA" id="ARBA00012483"/>
    </source>
</evidence>
<evidence type="ECO:0000313" key="20">
    <source>
        <dbReference type="Proteomes" id="UP000265566"/>
    </source>
</evidence>
<dbReference type="EMBL" id="CM001221">
    <property type="protein sequence ID" value="AES94307.1"/>
    <property type="molecule type" value="Genomic_DNA"/>
</dbReference>
<dbReference type="HOGENOM" id="CLU_000288_38_3_1"/>
<evidence type="ECO:0000313" key="17">
    <source>
        <dbReference type="EMBL" id="RHN53777.1"/>
    </source>
</evidence>
<proteinExistence type="inferred from homology"/>
<dbReference type="GO" id="GO:0016020">
    <property type="term" value="C:membrane"/>
    <property type="evidence" value="ECO:0007669"/>
    <property type="project" value="UniProtKB-SubCell"/>
</dbReference>
<dbReference type="OMA" id="IHYPFHI"/>